<keyword evidence="1" id="KW-0812">Transmembrane</keyword>
<organism evidence="4 5">
    <name type="scientific">Stenotrophomonas mori</name>
    <dbReference type="NCBI Taxonomy" id="2871096"/>
    <lineage>
        <taxon>Bacteria</taxon>
        <taxon>Pseudomonadati</taxon>
        <taxon>Pseudomonadota</taxon>
        <taxon>Gammaproteobacteria</taxon>
        <taxon>Lysobacterales</taxon>
        <taxon>Lysobacteraceae</taxon>
        <taxon>Stenotrophomonas</taxon>
    </lineage>
</organism>
<sequence length="184" mass="19688">MSNRVPYPRRVRRESQRGITLLVVLILLLVLSLLGIAILRSSAMQERMSANLRDRSLAFQGAETALLYAQDRLLEGGWNNKAPSAGDCSAQGICPSGADPSWTSLPEGGSYDPRLAAPPQYWVEYLGKVPAGATSGGWGMEGGSTNAAAIEAEAALYRITARSRSAGRADVQLQANVIYKVPLL</sequence>
<protein>
    <recommendedName>
        <fullName evidence="6">Pilus assembly protein</fullName>
    </recommendedName>
</protein>
<evidence type="ECO:0000313" key="5">
    <source>
        <dbReference type="Proteomes" id="UP001431235"/>
    </source>
</evidence>
<evidence type="ECO:0000256" key="1">
    <source>
        <dbReference type="SAM" id="Phobius"/>
    </source>
</evidence>
<keyword evidence="1" id="KW-0472">Membrane</keyword>
<name>A0ABT0SGI7_9GAMM</name>
<dbReference type="Pfam" id="PF13681">
    <property type="entry name" value="PilX"/>
    <property type="match status" value="1"/>
</dbReference>
<evidence type="ECO:0000313" key="4">
    <source>
        <dbReference type="EMBL" id="MCL7714193.1"/>
    </source>
</evidence>
<dbReference type="InterPro" id="IPR025746">
    <property type="entry name" value="PilX_N_dom"/>
</dbReference>
<gene>
    <name evidence="4" type="ORF">K5L01_05960</name>
</gene>
<evidence type="ECO:0000259" key="3">
    <source>
        <dbReference type="Pfam" id="PF14341"/>
    </source>
</evidence>
<dbReference type="Proteomes" id="UP001431235">
    <property type="component" value="Unassembled WGS sequence"/>
</dbReference>
<evidence type="ECO:0008006" key="6">
    <source>
        <dbReference type="Google" id="ProtNLM"/>
    </source>
</evidence>
<feature type="domain" description="Type 4 fimbrial biogenesis protein PilX N-terminal" evidence="3">
    <location>
        <begin position="17"/>
        <end position="66"/>
    </location>
</feature>
<reference evidence="4 5" key="1">
    <citation type="submission" date="2021-08" db="EMBL/GenBank/DDBJ databases">
        <title>Novel members of of the genus Stenotrophomonas from differernt environment.</title>
        <authorList>
            <person name="Deng Y."/>
        </authorList>
    </citation>
    <scope>NUCLEOTIDE SEQUENCE [LARGE SCALE GENOMIC DNA]</scope>
    <source>
        <strain evidence="4 5">CPCC 101365</strain>
    </source>
</reference>
<dbReference type="RefSeq" id="WP_250062820.1">
    <property type="nucleotide sequence ID" value="NZ_JAIKTS010000001.1"/>
</dbReference>
<feature type="transmembrane region" description="Helical" evidence="1">
    <location>
        <begin position="21"/>
        <end position="39"/>
    </location>
</feature>
<accession>A0ABT0SGI7</accession>
<dbReference type="EMBL" id="JAIKTS010000001">
    <property type="protein sequence ID" value="MCL7714193.1"/>
    <property type="molecule type" value="Genomic_DNA"/>
</dbReference>
<comment type="caution">
    <text evidence="4">The sequence shown here is derived from an EMBL/GenBank/DDBJ whole genome shotgun (WGS) entry which is preliminary data.</text>
</comment>
<feature type="domain" description="PilX/PilW C-terminal" evidence="2">
    <location>
        <begin position="94"/>
        <end position="175"/>
    </location>
</feature>
<keyword evidence="5" id="KW-1185">Reference proteome</keyword>
<evidence type="ECO:0000259" key="2">
    <source>
        <dbReference type="Pfam" id="PF13681"/>
    </source>
</evidence>
<proteinExistence type="predicted"/>
<dbReference type="Pfam" id="PF14341">
    <property type="entry name" value="PilX_N"/>
    <property type="match status" value="1"/>
</dbReference>
<dbReference type="InterPro" id="IPR025205">
    <property type="entry name" value="PilX/PilW_C"/>
</dbReference>
<keyword evidence="1" id="KW-1133">Transmembrane helix</keyword>